<feature type="compositionally biased region" description="Basic and acidic residues" evidence="2">
    <location>
        <begin position="550"/>
        <end position="559"/>
    </location>
</feature>
<dbReference type="PANTHER" id="PTHR14464:SF4">
    <property type="entry name" value="EXONUCLEASE V"/>
    <property type="match status" value="1"/>
</dbReference>
<feature type="region of interest" description="Disordered" evidence="2">
    <location>
        <begin position="445"/>
        <end position="465"/>
    </location>
</feature>
<keyword evidence="3" id="KW-0269">Exonuclease</keyword>
<keyword evidence="3" id="KW-0540">Nuclease</keyword>
<dbReference type="GO" id="GO:0005739">
    <property type="term" value="C:mitochondrion"/>
    <property type="evidence" value="ECO:0007669"/>
    <property type="project" value="TreeGrafter"/>
</dbReference>
<protein>
    <submittedName>
        <fullName evidence="3">Exonuclease V</fullName>
    </submittedName>
</protein>
<dbReference type="EMBL" id="JARIHO010000005">
    <property type="protein sequence ID" value="KAJ7360999.1"/>
    <property type="molecule type" value="Genomic_DNA"/>
</dbReference>
<comment type="similarity">
    <text evidence="1">Belongs to the EXO5 family.</text>
</comment>
<dbReference type="InterPro" id="IPR019190">
    <property type="entry name" value="EXOV"/>
</dbReference>
<name>A0AAD7F261_9AGAR</name>
<reference evidence="3" key="1">
    <citation type="submission" date="2023-03" db="EMBL/GenBank/DDBJ databases">
        <title>Massive genome expansion in bonnet fungi (Mycena s.s.) driven by repeated elements and novel gene families across ecological guilds.</title>
        <authorList>
            <consortium name="Lawrence Berkeley National Laboratory"/>
            <person name="Harder C.B."/>
            <person name="Miyauchi S."/>
            <person name="Viragh M."/>
            <person name="Kuo A."/>
            <person name="Thoen E."/>
            <person name="Andreopoulos B."/>
            <person name="Lu D."/>
            <person name="Skrede I."/>
            <person name="Drula E."/>
            <person name="Henrissat B."/>
            <person name="Morin E."/>
            <person name="Kohler A."/>
            <person name="Barry K."/>
            <person name="LaButti K."/>
            <person name="Morin E."/>
            <person name="Salamov A."/>
            <person name="Lipzen A."/>
            <person name="Mereny Z."/>
            <person name="Hegedus B."/>
            <person name="Baldrian P."/>
            <person name="Stursova M."/>
            <person name="Weitz H."/>
            <person name="Taylor A."/>
            <person name="Grigoriev I.V."/>
            <person name="Nagy L.G."/>
            <person name="Martin F."/>
            <person name="Kauserud H."/>
        </authorList>
    </citation>
    <scope>NUCLEOTIDE SEQUENCE</scope>
    <source>
        <strain evidence="3">CBHHK002</strain>
    </source>
</reference>
<dbReference type="AlphaFoldDB" id="A0AAD7F261"/>
<comment type="caution">
    <text evidence="3">The sequence shown here is derived from an EMBL/GenBank/DDBJ whole genome shotgun (WGS) entry which is preliminary data.</text>
</comment>
<feature type="region of interest" description="Disordered" evidence="2">
    <location>
        <begin position="550"/>
        <end position="571"/>
    </location>
</feature>
<dbReference type="GO" id="GO:0045145">
    <property type="term" value="F:single-stranded DNA 5'-3' DNA exonuclease activity"/>
    <property type="evidence" value="ECO:0007669"/>
    <property type="project" value="InterPro"/>
</dbReference>
<sequence length="571" mass="62890">MSDDSEYEAYNDFADLTEEDFARLDAAISASDAVAGLPTLGHIDDSAMPSISIELEGSCDSEEQGSPINRYRRAGSLSVTDLISLAWCEVQFDYGMRQKRFRNLTDRPASFRTESGKEIVVEQEVAARNDKTTKRGQFIHKELELELQPEEITVLVTTEEERWAFRLINFLASMAALGVERCVREIPVFGVVDGVVVIGIIDELLIRNRSEPETGTKRPSDSALPPQKRACRSPSCEPKPLLAPTPSRRCIRLIDTKTRRSFSLPSDEDAEPARLQVMLYHRLLIRLLDSATLFDFAAFWPLVGVDSTATFSEVFLLQTAQLLGGTESPLKCLDDVVVLLRRKLAALDLPPVDDTLEIIYRSQNKYSRGREKRKGREKTPATSEDDELTKAIAMSLEDVFEGQLAAALRESAAFAAADIQAGSSNLDQTDVQGHGGLGLSLVAGGSTRTPGPGPQNGGSSTAGVWGREPTLAVVDLAADSSPPPETGTARPEIIGTKEFTMDDAVLETYLNNALDWWRGKRSARGVSDRQTGRCFSCEYREDCEWREQKASEKLEEARQRRAPKLKGAPAS</sequence>
<evidence type="ECO:0000256" key="1">
    <source>
        <dbReference type="ARBA" id="ARBA00009797"/>
    </source>
</evidence>
<feature type="compositionally biased region" description="Basic and acidic residues" evidence="2">
    <location>
        <begin position="211"/>
        <end position="220"/>
    </location>
</feature>
<dbReference type="GO" id="GO:0036297">
    <property type="term" value="P:interstrand cross-link repair"/>
    <property type="evidence" value="ECO:0007669"/>
    <property type="project" value="TreeGrafter"/>
</dbReference>
<gene>
    <name evidence="3" type="ORF">DFH08DRAFT_842782</name>
</gene>
<dbReference type="Proteomes" id="UP001218218">
    <property type="component" value="Unassembled WGS sequence"/>
</dbReference>
<evidence type="ECO:0000313" key="3">
    <source>
        <dbReference type="EMBL" id="KAJ7360999.1"/>
    </source>
</evidence>
<evidence type="ECO:0000313" key="4">
    <source>
        <dbReference type="Proteomes" id="UP001218218"/>
    </source>
</evidence>
<keyword evidence="3" id="KW-0378">Hydrolase</keyword>
<proteinExistence type="inferred from homology"/>
<dbReference type="GO" id="GO:0005634">
    <property type="term" value="C:nucleus"/>
    <property type="evidence" value="ECO:0007669"/>
    <property type="project" value="TreeGrafter"/>
</dbReference>
<accession>A0AAD7F261</accession>
<evidence type="ECO:0000256" key="2">
    <source>
        <dbReference type="SAM" id="MobiDB-lite"/>
    </source>
</evidence>
<dbReference type="PANTHER" id="PTHR14464">
    <property type="entry name" value="EXONUCLEASE V"/>
    <property type="match status" value="1"/>
</dbReference>
<organism evidence="3 4">
    <name type="scientific">Mycena albidolilacea</name>
    <dbReference type="NCBI Taxonomy" id="1033008"/>
    <lineage>
        <taxon>Eukaryota</taxon>
        <taxon>Fungi</taxon>
        <taxon>Dikarya</taxon>
        <taxon>Basidiomycota</taxon>
        <taxon>Agaricomycotina</taxon>
        <taxon>Agaricomycetes</taxon>
        <taxon>Agaricomycetidae</taxon>
        <taxon>Agaricales</taxon>
        <taxon>Marasmiineae</taxon>
        <taxon>Mycenaceae</taxon>
        <taxon>Mycena</taxon>
    </lineage>
</organism>
<keyword evidence="4" id="KW-1185">Reference proteome</keyword>
<feature type="region of interest" description="Disordered" evidence="2">
    <location>
        <begin position="211"/>
        <end position="243"/>
    </location>
</feature>
<dbReference type="Pfam" id="PF09810">
    <property type="entry name" value="Exo5"/>
    <property type="match status" value="2"/>
</dbReference>